<comment type="similarity">
    <text evidence="1">Belongs to the serpin family.</text>
</comment>
<dbReference type="InterPro" id="IPR036186">
    <property type="entry name" value="Serpin_sf"/>
</dbReference>
<evidence type="ECO:0000313" key="5">
    <source>
        <dbReference type="Proteomes" id="UP000431269"/>
    </source>
</evidence>
<feature type="chain" id="PRO_5026063943" evidence="2">
    <location>
        <begin position="20"/>
        <end position="410"/>
    </location>
</feature>
<reference evidence="5" key="1">
    <citation type="submission" date="2019-12" db="EMBL/GenBank/DDBJ databases">
        <title>Complete genome of Terracaulis silvestris 0127_4.</title>
        <authorList>
            <person name="Vieira S."/>
            <person name="Riedel T."/>
            <person name="Sproer C."/>
            <person name="Pascual J."/>
            <person name="Boedeker C."/>
            <person name="Overmann J."/>
        </authorList>
    </citation>
    <scope>NUCLEOTIDE SEQUENCE [LARGE SCALE GENOMIC DNA]</scope>
    <source>
        <strain evidence="5">0127_4</strain>
    </source>
</reference>
<dbReference type="Gene3D" id="3.30.497.10">
    <property type="entry name" value="Antithrombin, subunit I, domain 2"/>
    <property type="match status" value="1"/>
</dbReference>
<evidence type="ECO:0000259" key="3">
    <source>
        <dbReference type="SMART" id="SM00093"/>
    </source>
</evidence>
<dbReference type="Gene3D" id="2.30.39.10">
    <property type="entry name" value="Alpha-1-antitrypsin, domain 1"/>
    <property type="match status" value="1"/>
</dbReference>
<dbReference type="InterPro" id="IPR023795">
    <property type="entry name" value="Serpin_CS"/>
</dbReference>
<evidence type="ECO:0000313" key="4">
    <source>
        <dbReference type="EMBL" id="QGZ94338.1"/>
    </source>
</evidence>
<proteinExistence type="inferred from homology"/>
<dbReference type="CDD" id="cd19590">
    <property type="entry name" value="serpin_thermopin-like"/>
    <property type="match status" value="1"/>
</dbReference>
<feature type="domain" description="Serpin" evidence="3">
    <location>
        <begin position="47"/>
        <end position="410"/>
    </location>
</feature>
<keyword evidence="5" id="KW-1185">Reference proteome</keyword>
<dbReference type="GO" id="GO:0004867">
    <property type="term" value="F:serine-type endopeptidase inhibitor activity"/>
    <property type="evidence" value="ECO:0007669"/>
    <property type="project" value="InterPro"/>
</dbReference>
<dbReference type="PANTHER" id="PTHR11461:SF211">
    <property type="entry name" value="GH10112P-RELATED"/>
    <property type="match status" value="1"/>
</dbReference>
<feature type="signal peptide" evidence="2">
    <location>
        <begin position="1"/>
        <end position="19"/>
    </location>
</feature>
<accession>A0A6I6MM00</accession>
<protein>
    <submittedName>
        <fullName evidence="4">Serine protease inhibitor-like protein</fullName>
    </submittedName>
</protein>
<gene>
    <name evidence="4" type="ORF">DSM104635_01156</name>
</gene>
<name>A0A6I6MM00_9CAUL</name>
<dbReference type="InterPro" id="IPR042178">
    <property type="entry name" value="Serpin_sf_1"/>
</dbReference>
<dbReference type="Pfam" id="PF00079">
    <property type="entry name" value="Serpin"/>
    <property type="match status" value="1"/>
</dbReference>
<dbReference type="InterPro" id="IPR042185">
    <property type="entry name" value="Serpin_sf_2"/>
</dbReference>
<dbReference type="AlphaFoldDB" id="A0A6I6MM00"/>
<dbReference type="SUPFAM" id="SSF56574">
    <property type="entry name" value="Serpins"/>
    <property type="match status" value="1"/>
</dbReference>
<evidence type="ECO:0000256" key="2">
    <source>
        <dbReference type="SAM" id="SignalP"/>
    </source>
</evidence>
<sequence>MHRRSLLLSATALAITACAAPTANEPDAPMEPTAPPAIDPNDAAFDTALYRAVATEPGNQFVSPYSVSSAFALVYPGAGGQTASEIATVFGFDASAETEARETRTLADSLRAQTGGSDFTVANAAWVEQTMQLRPAYARTIRDTIGGTIEPVPFIANQPAALRTINAWAARETRDRIPSILTEENPDRRLVLTNAVYFKGKWSHQFRASSTRDGDFFTSETARVPTRLMRQLTNARYIETPTFQAADFDYDDGAFALAVFLPRQRTGLAAFERELTGARLDGWMNQLSSAERPRLDLTLPKVEMRANYMLNEALQAMGVREAFTYGADLDAMADDPNLMISQVIHKTFLAIDEEGTEAAAVTAIDIVTTAAPSGPPPPPPIEFKADHPFFIVLHHKPTRTRLFLGRIATV</sequence>
<dbReference type="EMBL" id="CP047045">
    <property type="protein sequence ID" value="QGZ94338.1"/>
    <property type="molecule type" value="Genomic_DNA"/>
</dbReference>
<keyword evidence="2" id="KW-0732">Signal</keyword>
<dbReference type="SMART" id="SM00093">
    <property type="entry name" value="SERPIN"/>
    <property type="match status" value="1"/>
</dbReference>
<dbReference type="PROSITE" id="PS00284">
    <property type="entry name" value="SERPIN"/>
    <property type="match status" value="1"/>
</dbReference>
<evidence type="ECO:0000256" key="1">
    <source>
        <dbReference type="RuleBase" id="RU000411"/>
    </source>
</evidence>
<dbReference type="InterPro" id="IPR023796">
    <property type="entry name" value="Serpin_dom"/>
</dbReference>
<dbReference type="PANTHER" id="PTHR11461">
    <property type="entry name" value="SERINE PROTEASE INHIBITOR, SERPIN"/>
    <property type="match status" value="1"/>
</dbReference>
<dbReference type="GO" id="GO:0005615">
    <property type="term" value="C:extracellular space"/>
    <property type="evidence" value="ECO:0007669"/>
    <property type="project" value="InterPro"/>
</dbReference>
<dbReference type="InterPro" id="IPR000215">
    <property type="entry name" value="Serpin_fam"/>
</dbReference>
<organism evidence="4 5">
    <name type="scientific">Terricaulis silvestris</name>
    <dbReference type="NCBI Taxonomy" id="2686094"/>
    <lineage>
        <taxon>Bacteria</taxon>
        <taxon>Pseudomonadati</taxon>
        <taxon>Pseudomonadota</taxon>
        <taxon>Alphaproteobacteria</taxon>
        <taxon>Caulobacterales</taxon>
        <taxon>Caulobacteraceae</taxon>
        <taxon>Terricaulis</taxon>
    </lineage>
</organism>
<dbReference type="KEGG" id="tsv:DSM104635_01156"/>
<dbReference type="Proteomes" id="UP000431269">
    <property type="component" value="Chromosome"/>
</dbReference>
<dbReference type="PROSITE" id="PS51257">
    <property type="entry name" value="PROKAR_LIPOPROTEIN"/>
    <property type="match status" value="1"/>
</dbReference>
<dbReference type="RefSeq" id="WP_158765286.1">
    <property type="nucleotide sequence ID" value="NZ_CP047045.1"/>
</dbReference>